<organism evidence="3 4">
    <name type="scientific">Helicovermis profundi</name>
    <dbReference type="NCBI Taxonomy" id="3065157"/>
    <lineage>
        <taxon>Bacteria</taxon>
        <taxon>Bacillati</taxon>
        <taxon>Bacillota</taxon>
        <taxon>Clostridia</taxon>
        <taxon>Helicovermis</taxon>
    </lineage>
</organism>
<evidence type="ECO:0000313" key="3">
    <source>
        <dbReference type="EMBL" id="BEP27791.1"/>
    </source>
</evidence>
<evidence type="ECO:0000256" key="2">
    <source>
        <dbReference type="SAM" id="SignalP"/>
    </source>
</evidence>
<dbReference type="Proteomes" id="UP001321786">
    <property type="component" value="Chromosome"/>
</dbReference>
<sequence>MLNKNNFFKISFSIIIFLSLVQTNISFASTIHLDGYIDDWNDKPILYDDYEYNVRTYNNIYSTSWFTDENNFYIKIERYGYRRLKSKWTTYANLFYANKKYKLEFNYYPKTRKVYVKLFDITNSNILIWADNGRWGGRGFNKGFLFEAYAPLEKLVGNTTGGYELRAVIHSSNDRSPDYGRITIASLTTLSILLEILLGLFGILIIYITHFKKGKSVTILHLTNKL</sequence>
<keyword evidence="4" id="KW-1185">Reference proteome</keyword>
<keyword evidence="2" id="KW-0732">Signal</keyword>
<evidence type="ECO:0000256" key="1">
    <source>
        <dbReference type="SAM" id="Phobius"/>
    </source>
</evidence>
<keyword evidence="1" id="KW-0472">Membrane</keyword>
<gene>
    <name evidence="3" type="ORF">HLPR_01220</name>
</gene>
<accession>A0AAU9E0K0</accession>
<dbReference type="EMBL" id="AP028654">
    <property type="protein sequence ID" value="BEP27791.1"/>
    <property type="molecule type" value="Genomic_DNA"/>
</dbReference>
<protein>
    <submittedName>
        <fullName evidence="3">Uncharacterized protein</fullName>
    </submittedName>
</protein>
<name>A0AAU9E0K0_9FIRM</name>
<reference evidence="3 4" key="1">
    <citation type="submission" date="2023-08" db="EMBL/GenBank/DDBJ databases">
        <title>Helicovermis profunda gen. nov., sp. nov., a novel mesophilic, fermentative bacterium within the Bacillota from a deep-sea hydrothermal vent chimney.</title>
        <authorList>
            <person name="Miyazaki U."/>
            <person name="Mizutani D."/>
            <person name="Hashimoto Y."/>
            <person name="Tame A."/>
            <person name="Sawayama S."/>
            <person name="Miyazaki J."/>
            <person name="Takai K."/>
            <person name="Nakagawa S."/>
        </authorList>
    </citation>
    <scope>NUCLEOTIDE SEQUENCE [LARGE SCALE GENOMIC DNA]</scope>
    <source>
        <strain evidence="3 4">S502</strain>
    </source>
</reference>
<dbReference type="RefSeq" id="WP_338536160.1">
    <property type="nucleotide sequence ID" value="NZ_AP028654.1"/>
</dbReference>
<dbReference type="AlphaFoldDB" id="A0AAU9E0K0"/>
<keyword evidence="1" id="KW-0812">Transmembrane</keyword>
<dbReference type="KEGG" id="hprf:HLPR_01220"/>
<feature type="signal peptide" evidence="2">
    <location>
        <begin position="1"/>
        <end position="28"/>
    </location>
</feature>
<keyword evidence="1" id="KW-1133">Transmembrane helix</keyword>
<feature type="chain" id="PRO_5043616916" evidence="2">
    <location>
        <begin position="29"/>
        <end position="226"/>
    </location>
</feature>
<proteinExistence type="predicted"/>
<evidence type="ECO:0000313" key="4">
    <source>
        <dbReference type="Proteomes" id="UP001321786"/>
    </source>
</evidence>
<feature type="transmembrane region" description="Helical" evidence="1">
    <location>
        <begin position="184"/>
        <end position="208"/>
    </location>
</feature>